<gene>
    <name evidence="2" type="ORF">Psch_03490</name>
</gene>
<evidence type="ECO:0000313" key="2">
    <source>
        <dbReference type="EMBL" id="TEB04728.1"/>
    </source>
</evidence>
<dbReference type="RefSeq" id="WP_190259063.1">
    <property type="nucleotide sequence ID" value="NZ_QFGA01000003.1"/>
</dbReference>
<sequence length="486" mass="53580">MKACVGIDYELNDFVVMELRGGKPEIVFQERMAFMDTVKRVADRFKMPRNLLPVTALPGRETMLKALRLPEKLREKDIPGTVQWQFKDIEEDIYLKHCVTGKTVFGGWLVIAAAVSQKQISALANKVYRFGLNEKPVIDMRVLALWRGARYFHPGNTDTAMVVLEEIPNLGARIVAGKECLEFAREITGDNIEFEIRRTITHYKQEFTDKADVLVVGEDIPGNTAAVGMSLYPFAKPGVDFSPGSKRKVILSKTPVLPSRKSLLTVAGAALIWLGLVTSPWAAGNWWSARTTAIESEMIGLRPALAQADTIMKQTQTVQQWNAVLESFSPLPTVFELDDLRYAIPSDCWLTALETVGQQTQSVQNQQGQNQNEQGVPNQQGQPTLDLQSQSAQPRPTGQSNEQHNAVALPPAPAGFKIEGYSNEVNTIAAFRDNLSKLPWTANPKIVSVTTDNTLGAYKFALSVGVKGGPVLSADTVRSNTDKPDN</sequence>
<keyword evidence="3" id="KW-1185">Reference proteome</keyword>
<feature type="compositionally biased region" description="Low complexity" evidence="1">
    <location>
        <begin position="361"/>
        <end position="382"/>
    </location>
</feature>
<feature type="region of interest" description="Disordered" evidence="1">
    <location>
        <begin position="361"/>
        <end position="407"/>
    </location>
</feature>
<accession>A0A4Y7R702</accession>
<dbReference type="AlphaFoldDB" id="A0A4Y7R702"/>
<proteinExistence type="predicted"/>
<dbReference type="EMBL" id="QFGA01000003">
    <property type="protein sequence ID" value="TEB04728.1"/>
    <property type="molecule type" value="Genomic_DNA"/>
</dbReference>
<reference evidence="2 3" key="1">
    <citation type="journal article" date="2018" name="Environ. Microbiol.">
        <title>Novel energy conservation strategies and behaviour of Pelotomaculum schinkii driving syntrophic propionate catabolism.</title>
        <authorList>
            <person name="Hidalgo-Ahumada C.A.P."/>
            <person name="Nobu M.K."/>
            <person name="Narihiro T."/>
            <person name="Tamaki H."/>
            <person name="Liu W.T."/>
            <person name="Kamagata Y."/>
            <person name="Stams A.J.M."/>
            <person name="Imachi H."/>
            <person name="Sousa D.Z."/>
        </authorList>
    </citation>
    <scope>NUCLEOTIDE SEQUENCE [LARGE SCALE GENOMIC DNA]</scope>
    <source>
        <strain evidence="2 3">HH</strain>
    </source>
</reference>
<organism evidence="2 3">
    <name type="scientific">Pelotomaculum schinkii</name>
    <dbReference type="NCBI Taxonomy" id="78350"/>
    <lineage>
        <taxon>Bacteria</taxon>
        <taxon>Bacillati</taxon>
        <taxon>Bacillota</taxon>
        <taxon>Clostridia</taxon>
        <taxon>Eubacteriales</taxon>
        <taxon>Desulfotomaculaceae</taxon>
        <taxon>Pelotomaculum</taxon>
    </lineage>
</organism>
<name>A0A4Y7R702_9FIRM</name>
<comment type="caution">
    <text evidence="2">The sequence shown here is derived from an EMBL/GenBank/DDBJ whole genome shotgun (WGS) entry which is preliminary data.</text>
</comment>
<evidence type="ECO:0000313" key="3">
    <source>
        <dbReference type="Proteomes" id="UP000298324"/>
    </source>
</evidence>
<feature type="compositionally biased region" description="Polar residues" evidence="1">
    <location>
        <begin position="383"/>
        <end position="404"/>
    </location>
</feature>
<evidence type="ECO:0000256" key="1">
    <source>
        <dbReference type="SAM" id="MobiDB-lite"/>
    </source>
</evidence>
<dbReference type="Proteomes" id="UP000298324">
    <property type="component" value="Unassembled WGS sequence"/>
</dbReference>
<protein>
    <submittedName>
        <fullName evidence="2">Fimbrial assembly protein (PilN)</fullName>
    </submittedName>
</protein>